<gene>
    <name evidence="4" type="ORF">LCGC14_0689640</name>
</gene>
<organism evidence="4">
    <name type="scientific">marine sediment metagenome</name>
    <dbReference type="NCBI Taxonomy" id="412755"/>
    <lineage>
        <taxon>unclassified sequences</taxon>
        <taxon>metagenomes</taxon>
        <taxon>ecological metagenomes</taxon>
    </lineage>
</organism>
<reference evidence="4" key="1">
    <citation type="journal article" date="2015" name="Nature">
        <title>Complex archaea that bridge the gap between prokaryotes and eukaryotes.</title>
        <authorList>
            <person name="Spang A."/>
            <person name="Saw J.H."/>
            <person name="Jorgensen S.L."/>
            <person name="Zaremba-Niedzwiedzka K."/>
            <person name="Martijn J."/>
            <person name="Lind A.E."/>
            <person name="van Eijk R."/>
            <person name="Schleper C."/>
            <person name="Guy L."/>
            <person name="Ettema T.J."/>
        </authorList>
    </citation>
    <scope>NUCLEOTIDE SEQUENCE</scope>
</reference>
<dbReference type="Pfam" id="PF00144">
    <property type="entry name" value="Beta-lactamase"/>
    <property type="match status" value="1"/>
</dbReference>
<dbReference type="AlphaFoldDB" id="A0A0F9T750"/>
<dbReference type="EMBL" id="LAZR01001430">
    <property type="protein sequence ID" value="KKN44776.1"/>
    <property type="molecule type" value="Genomic_DNA"/>
</dbReference>
<dbReference type="InterPro" id="IPR001466">
    <property type="entry name" value="Beta-lactam-related"/>
</dbReference>
<feature type="domain" description="Beta-lactamase-related" evidence="3">
    <location>
        <begin position="173"/>
        <end position="480"/>
    </location>
</feature>
<comment type="caution">
    <text evidence="4">The sequence shown here is derived from an EMBL/GenBank/DDBJ whole genome shotgun (WGS) entry which is preliminary data.</text>
</comment>
<evidence type="ECO:0000313" key="4">
    <source>
        <dbReference type="EMBL" id="KKN44776.1"/>
    </source>
</evidence>
<proteinExistence type="predicted"/>
<comment type="subcellular location">
    <subcellularLocation>
        <location evidence="1">Membrane</location>
    </subcellularLocation>
</comment>
<accession>A0A0F9T750</accession>
<evidence type="ECO:0000256" key="1">
    <source>
        <dbReference type="ARBA" id="ARBA00004370"/>
    </source>
</evidence>
<dbReference type="GO" id="GO:0016020">
    <property type="term" value="C:membrane"/>
    <property type="evidence" value="ECO:0007669"/>
    <property type="project" value="UniProtKB-SubCell"/>
</dbReference>
<dbReference type="PANTHER" id="PTHR46825:SF11">
    <property type="entry name" value="PENICILLIN-BINDING PROTEIN 4"/>
    <property type="match status" value="1"/>
</dbReference>
<dbReference type="PANTHER" id="PTHR46825">
    <property type="entry name" value="D-ALANYL-D-ALANINE-CARBOXYPEPTIDASE/ENDOPEPTIDASE AMPH"/>
    <property type="match status" value="1"/>
</dbReference>
<dbReference type="SUPFAM" id="SSF56601">
    <property type="entry name" value="beta-lactamase/transpeptidase-like"/>
    <property type="match status" value="1"/>
</dbReference>
<dbReference type="InterPro" id="IPR050491">
    <property type="entry name" value="AmpC-like"/>
</dbReference>
<dbReference type="InterPro" id="IPR012338">
    <property type="entry name" value="Beta-lactam/transpept-like"/>
</dbReference>
<dbReference type="Gene3D" id="3.40.710.10">
    <property type="entry name" value="DD-peptidase/beta-lactamase superfamily"/>
    <property type="match status" value="1"/>
</dbReference>
<evidence type="ECO:0000256" key="2">
    <source>
        <dbReference type="ARBA" id="ARBA00023136"/>
    </source>
</evidence>
<sequence length="491" mass="55056">MIRKNLIVAILCVFSFQALYAQMPGEKSYHDEPVMPGSKKGERIQSLIATVNSSNPDQIRRFMNEECTEKFRNFASMEEHINVFLGFRRATGGVDFHSIRTYIPERKETIVILKDRNFESWRAFVMTFDKSEDLLVAGLNFNIARTPSNVKESPLTEKQFLQMMTDVMQRICKQDVFSGTVLIAKGDEVLLTRACGEASKRFHVPNNIETKFNLGSMNKMFTATAVTQLVEKDFLSFEDTIDKYVDESWLPKDITSKITVHHLLTHTSGLGSYFNEAYMKGSKGLYRKVNDFKPLLEGEKPAFEPGERFRYSNTGMLLLGVVIESVTGQSYFDYIHKNIYKPAGMKNSDSYEMDYPVENLAIGYSPDLKSKYGWQNNLFKHVIKGGPAGGGFSTVGDLYRFARALQTGKLVSDDFLKVLLKDHSGEGYGYGFGIEEGPSGKVVGHGGGFPGINGNLDIYLDKGYIVAVLSNYDNGASPVAQKISQLLARVK</sequence>
<evidence type="ECO:0000259" key="3">
    <source>
        <dbReference type="Pfam" id="PF00144"/>
    </source>
</evidence>
<protein>
    <recommendedName>
        <fullName evidence="3">Beta-lactamase-related domain-containing protein</fullName>
    </recommendedName>
</protein>
<name>A0A0F9T750_9ZZZZ</name>
<keyword evidence="2" id="KW-0472">Membrane</keyword>